<protein>
    <submittedName>
        <fullName evidence="2">Mannosyl-oligosaccharide glucosidase GCS1</fullName>
    </submittedName>
</protein>
<dbReference type="AlphaFoldDB" id="A0A699L0V6"/>
<evidence type="ECO:0000259" key="1">
    <source>
        <dbReference type="Pfam" id="PF03200"/>
    </source>
</evidence>
<accession>A0A699L0V6</accession>
<evidence type="ECO:0000313" key="2">
    <source>
        <dbReference type="EMBL" id="GFB14154.1"/>
    </source>
</evidence>
<name>A0A699L0V6_TANCI</name>
<sequence length="50" mass="5781">MHSITEQLVNGLVQAYEEIAKLLADFDLLNKMHYDKDYGAYFDYGNHTGK</sequence>
<feature type="non-terminal residue" evidence="2">
    <location>
        <position position="50"/>
    </location>
</feature>
<dbReference type="Pfam" id="PF03200">
    <property type="entry name" value="Glyco_hydro_63"/>
    <property type="match status" value="1"/>
</dbReference>
<gene>
    <name evidence="2" type="ORF">Tci_686125</name>
</gene>
<organism evidence="2">
    <name type="scientific">Tanacetum cinerariifolium</name>
    <name type="common">Dalmatian daisy</name>
    <name type="synonym">Chrysanthemum cinerariifolium</name>
    <dbReference type="NCBI Taxonomy" id="118510"/>
    <lineage>
        <taxon>Eukaryota</taxon>
        <taxon>Viridiplantae</taxon>
        <taxon>Streptophyta</taxon>
        <taxon>Embryophyta</taxon>
        <taxon>Tracheophyta</taxon>
        <taxon>Spermatophyta</taxon>
        <taxon>Magnoliopsida</taxon>
        <taxon>eudicotyledons</taxon>
        <taxon>Gunneridae</taxon>
        <taxon>Pentapetalae</taxon>
        <taxon>asterids</taxon>
        <taxon>campanulids</taxon>
        <taxon>Asterales</taxon>
        <taxon>Asteraceae</taxon>
        <taxon>Asteroideae</taxon>
        <taxon>Anthemideae</taxon>
        <taxon>Anthemidinae</taxon>
        <taxon>Tanacetum</taxon>
    </lineage>
</organism>
<proteinExistence type="predicted"/>
<feature type="domain" description="Glycosyl hydrolase family 63 C-terminal" evidence="1">
    <location>
        <begin position="1"/>
        <end position="48"/>
    </location>
</feature>
<dbReference type="InterPro" id="IPR031335">
    <property type="entry name" value="Glyco_hydro_63_C"/>
</dbReference>
<reference evidence="2" key="1">
    <citation type="journal article" date="2019" name="Sci. Rep.">
        <title>Draft genome of Tanacetum cinerariifolium, the natural source of mosquito coil.</title>
        <authorList>
            <person name="Yamashiro T."/>
            <person name="Shiraishi A."/>
            <person name="Satake H."/>
            <person name="Nakayama K."/>
        </authorList>
    </citation>
    <scope>NUCLEOTIDE SEQUENCE</scope>
</reference>
<dbReference type="EMBL" id="BKCJ010561143">
    <property type="protein sequence ID" value="GFB14154.1"/>
    <property type="molecule type" value="Genomic_DNA"/>
</dbReference>
<comment type="caution">
    <text evidence="2">The sequence shown here is derived from an EMBL/GenBank/DDBJ whole genome shotgun (WGS) entry which is preliminary data.</text>
</comment>